<feature type="transmembrane region" description="Helical" evidence="1">
    <location>
        <begin position="64"/>
        <end position="82"/>
    </location>
</feature>
<evidence type="ECO:0000256" key="1">
    <source>
        <dbReference type="SAM" id="Phobius"/>
    </source>
</evidence>
<dbReference type="AlphaFoldDB" id="A0A6J5ANA2"/>
<evidence type="ECO:0000313" key="3">
    <source>
        <dbReference type="EMBL" id="CAB3677191.1"/>
    </source>
</evidence>
<feature type="transmembrane region" description="Helical" evidence="1">
    <location>
        <begin position="102"/>
        <end position="123"/>
    </location>
</feature>
<evidence type="ECO:0000259" key="2">
    <source>
        <dbReference type="Pfam" id="PF20455"/>
    </source>
</evidence>
<keyword evidence="4" id="KW-1185">Reference proteome</keyword>
<protein>
    <recommendedName>
        <fullName evidence="2">DUF6708 domain-containing protein</fullName>
    </recommendedName>
</protein>
<dbReference type="InterPro" id="IPR046554">
    <property type="entry name" value="DUF6708"/>
</dbReference>
<accession>A0A6J5ANA2</accession>
<dbReference type="Proteomes" id="UP000494255">
    <property type="component" value="Unassembled WGS sequence"/>
</dbReference>
<feature type="domain" description="DUF6708" evidence="2">
    <location>
        <begin position="131"/>
        <end position="302"/>
    </location>
</feature>
<proteinExistence type="predicted"/>
<keyword evidence="1" id="KW-0472">Membrane</keyword>
<keyword evidence="1" id="KW-1133">Transmembrane helix</keyword>
<evidence type="ECO:0000313" key="4">
    <source>
        <dbReference type="Proteomes" id="UP000494255"/>
    </source>
</evidence>
<organism evidence="3 4">
    <name type="scientific">Paraburkholderia sediminicola</name>
    <dbReference type="NCBI Taxonomy" id="458836"/>
    <lineage>
        <taxon>Bacteria</taxon>
        <taxon>Pseudomonadati</taxon>
        <taxon>Pseudomonadota</taxon>
        <taxon>Betaproteobacteria</taxon>
        <taxon>Burkholderiales</taxon>
        <taxon>Burkholderiaceae</taxon>
        <taxon>Paraburkholderia</taxon>
    </lineage>
</organism>
<dbReference type="EMBL" id="CADIKC010000002">
    <property type="protein sequence ID" value="CAB3677191.1"/>
    <property type="molecule type" value="Genomic_DNA"/>
</dbReference>
<gene>
    <name evidence="3" type="ORF">LMG24238_02425</name>
</gene>
<sequence length="318" mass="36467">MAMGKDTFKTIAKERPLSERDRESHLCVRERTGEPHASSLVIRMNSTYLELVDGLYANRGGMSLIGLFGAGLLSIFLFAMWWSTLFDFYLNPNWNHSDENAMLLSMGLVTVVSSLFILGVVLFNRKIGEWFGYTHYPIRLNRRNRMVYVFRGDGTVLEASWDAVYFTLHVAKKVAGTSWLGISGLVLKDPQTVEEAFMFGYSSSNRSYCLRHWEFMRRYMEEGPQSVINAPGLRYCLPIADKRETLYQGWIELVSNDAWNPIVKWLMLPFHVLMFLGRLVWRATSKVPLWPADVEAACRIAPGDAYVRDSSTNPAEYR</sequence>
<name>A0A6J5ANA2_9BURK</name>
<reference evidence="3 4" key="1">
    <citation type="submission" date="2020-04" db="EMBL/GenBank/DDBJ databases">
        <authorList>
            <person name="De Canck E."/>
        </authorList>
    </citation>
    <scope>NUCLEOTIDE SEQUENCE [LARGE SCALE GENOMIC DNA]</scope>
    <source>
        <strain evidence="3 4">LMG 24238</strain>
    </source>
</reference>
<keyword evidence="1" id="KW-0812">Transmembrane</keyword>
<dbReference type="Pfam" id="PF20455">
    <property type="entry name" value="DUF6708"/>
    <property type="match status" value="1"/>
</dbReference>